<evidence type="ECO:0000313" key="9">
    <source>
        <dbReference type="EMBL" id="NED97796.1"/>
    </source>
</evidence>
<organism evidence="9 10">
    <name type="scientific">Phytoactinopolyspora alkaliphila</name>
    <dbReference type="NCBI Taxonomy" id="1783498"/>
    <lineage>
        <taxon>Bacteria</taxon>
        <taxon>Bacillati</taxon>
        <taxon>Actinomycetota</taxon>
        <taxon>Actinomycetes</taxon>
        <taxon>Jiangellales</taxon>
        <taxon>Jiangellaceae</taxon>
        <taxon>Phytoactinopolyspora</taxon>
    </lineage>
</organism>
<keyword evidence="10" id="KW-1185">Reference proteome</keyword>
<comment type="similarity">
    <text evidence="7">Belongs to the binding-protein-dependent transport system permease family.</text>
</comment>
<dbReference type="PROSITE" id="PS50928">
    <property type="entry name" value="ABC_TM1"/>
    <property type="match status" value="1"/>
</dbReference>
<dbReference type="CDD" id="cd06261">
    <property type="entry name" value="TM_PBP2"/>
    <property type="match status" value="1"/>
</dbReference>
<keyword evidence="5 7" id="KW-1133">Transmembrane helix</keyword>
<dbReference type="Pfam" id="PF00528">
    <property type="entry name" value="BPD_transp_1"/>
    <property type="match status" value="1"/>
</dbReference>
<keyword evidence="2 7" id="KW-0813">Transport</keyword>
<feature type="transmembrane region" description="Helical" evidence="7">
    <location>
        <begin position="91"/>
        <end position="111"/>
    </location>
</feature>
<dbReference type="AlphaFoldDB" id="A0A6N9YRV8"/>
<protein>
    <submittedName>
        <fullName evidence="9">Sugar ABC transporter permease</fullName>
    </submittedName>
</protein>
<dbReference type="GO" id="GO:0055085">
    <property type="term" value="P:transmembrane transport"/>
    <property type="evidence" value="ECO:0007669"/>
    <property type="project" value="InterPro"/>
</dbReference>
<dbReference type="InterPro" id="IPR035906">
    <property type="entry name" value="MetI-like_sf"/>
</dbReference>
<evidence type="ECO:0000256" key="4">
    <source>
        <dbReference type="ARBA" id="ARBA00022692"/>
    </source>
</evidence>
<feature type="transmembrane region" description="Helical" evidence="7">
    <location>
        <begin position="185"/>
        <end position="204"/>
    </location>
</feature>
<comment type="caution">
    <text evidence="9">The sequence shown here is derived from an EMBL/GenBank/DDBJ whole genome shotgun (WGS) entry which is preliminary data.</text>
</comment>
<evidence type="ECO:0000256" key="6">
    <source>
        <dbReference type="ARBA" id="ARBA00023136"/>
    </source>
</evidence>
<gene>
    <name evidence="9" type="ORF">G1H11_21075</name>
</gene>
<dbReference type="EMBL" id="JAAGOB010000014">
    <property type="protein sequence ID" value="NED97796.1"/>
    <property type="molecule type" value="Genomic_DNA"/>
</dbReference>
<dbReference type="PANTHER" id="PTHR43005:SF1">
    <property type="entry name" value="SPERMIDINE_PUTRESCINE TRANSPORT SYSTEM PERMEASE PROTEIN"/>
    <property type="match status" value="1"/>
</dbReference>
<evidence type="ECO:0000259" key="8">
    <source>
        <dbReference type="PROSITE" id="PS50928"/>
    </source>
</evidence>
<sequence>MAIFLLVFAAYPMVQLVRMSLSEVEIAGGEFVWSGAGLANYAEFPDDDIARYSFLITVVFIAVTVPATVILGTVLAVLVRRATLLAGLARNVLLWPALIAPVVVSVIWWLILSPNFGTLNKVLESLGLPPQGWLGSSSGAIVSIIVVDVWHWAPLVFILIYAALQGIEPDLIEAAEVDGATEWQVHRHVVLPLLVPAIAAASLIRLTMGAKAFDEMYVLTQGGPGTATTLVSLYIRNVFFDRLDLGYGAAVSVLVILAIGAVLALVAIGRAVGPGKGPAHA</sequence>
<evidence type="ECO:0000256" key="2">
    <source>
        <dbReference type="ARBA" id="ARBA00022448"/>
    </source>
</evidence>
<keyword evidence="6 7" id="KW-0472">Membrane</keyword>
<feature type="transmembrane region" description="Helical" evidence="7">
    <location>
        <begin position="216"/>
        <end position="235"/>
    </location>
</feature>
<dbReference type="InterPro" id="IPR000515">
    <property type="entry name" value="MetI-like"/>
</dbReference>
<feature type="transmembrane region" description="Helical" evidence="7">
    <location>
        <begin position="140"/>
        <end position="164"/>
    </location>
</feature>
<comment type="subcellular location">
    <subcellularLocation>
        <location evidence="1 7">Cell membrane</location>
        <topology evidence="1 7">Multi-pass membrane protein</topology>
    </subcellularLocation>
</comment>
<evidence type="ECO:0000313" key="10">
    <source>
        <dbReference type="Proteomes" id="UP000469185"/>
    </source>
</evidence>
<dbReference type="SUPFAM" id="SSF161098">
    <property type="entry name" value="MetI-like"/>
    <property type="match status" value="1"/>
</dbReference>
<evidence type="ECO:0000256" key="3">
    <source>
        <dbReference type="ARBA" id="ARBA00022475"/>
    </source>
</evidence>
<dbReference type="Proteomes" id="UP000469185">
    <property type="component" value="Unassembled WGS sequence"/>
</dbReference>
<reference evidence="9 10" key="1">
    <citation type="submission" date="2020-02" db="EMBL/GenBank/DDBJ databases">
        <authorList>
            <person name="Li X.-J."/>
            <person name="Feng X.-M."/>
        </authorList>
    </citation>
    <scope>NUCLEOTIDE SEQUENCE [LARGE SCALE GENOMIC DNA]</scope>
    <source>
        <strain evidence="9 10">CGMCC 4.7225</strain>
    </source>
</reference>
<keyword evidence="3" id="KW-1003">Cell membrane</keyword>
<name>A0A6N9YRV8_9ACTN</name>
<feature type="domain" description="ABC transmembrane type-1" evidence="8">
    <location>
        <begin position="54"/>
        <end position="266"/>
    </location>
</feature>
<keyword evidence="4 7" id="KW-0812">Transmembrane</keyword>
<dbReference type="GO" id="GO:0005886">
    <property type="term" value="C:plasma membrane"/>
    <property type="evidence" value="ECO:0007669"/>
    <property type="project" value="UniProtKB-SubCell"/>
</dbReference>
<feature type="transmembrane region" description="Helical" evidence="7">
    <location>
        <begin position="52"/>
        <end position="79"/>
    </location>
</feature>
<evidence type="ECO:0000256" key="1">
    <source>
        <dbReference type="ARBA" id="ARBA00004651"/>
    </source>
</evidence>
<proteinExistence type="inferred from homology"/>
<feature type="transmembrane region" description="Helical" evidence="7">
    <location>
        <begin position="247"/>
        <end position="268"/>
    </location>
</feature>
<dbReference type="RefSeq" id="WP_163820592.1">
    <property type="nucleotide sequence ID" value="NZ_JAAGOB010000014.1"/>
</dbReference>
<dbReference type="Gene3D" id="1.10.3720.10">
    <property type="entry name" value="MetI-like"/>
    <property type="match status" value="1"/>
</dbReference>
<dbReference type="PANTHER" id="PTHR43005">
    <property type="entry name" value="BLR7065 PROTEIN"/>
    <property type="match status" value="1"/>
</dbReference>
<evidence type="ECO:0000256" key="5">
    <source>
        <dbReference type="ARBA" id="ARBA00022989"/>
    </source>
</evidence>
<evidence type="ECO:0000256" key="7">
    <source>
        <dbReference type="RuleBase" id="RU363032"/>
    </source>
</evidence>
<accession>A0A6N9YRV8</accession>